<dbReference type="EMBL" id="PPSX01000045">
    <property type="protein sequence ID" value="RZQ52721.1"/>
    <property type="molecule type" value="Genomic_DNA"/>
</dbReference>
<feature type="chain" id="PRO_5020271460" description="Outer membrane protein beta-barrel domain-containing protein" evidence="1">
    <location>
        <begin position="22"/>
        <end position="206"/>
    </location>
</feature>
<dbReference type="RefSeq" id="WP_130256004.1">
    <property type="nucleotide sequence ID" value="NZ_PPSX01000045.1"/>
</dbReference>
<comment type="caution">
    <text evidence="2">The sequence shown here is derived from an EMBL/GenBank/DDBJ whole genome shotgun (WGS) entry which is preliminary data.</text>
</comment>
<feature type="signal peptide" evidence="1">
    <location>
        <begin position="1"/>
        <end position="21"/>
    </location>
</feature>
<sequence>MKYAKYALFAGALLLSGVSKAENVNFYNYSCGVSYQALSVNDINQGTELDMQVDDLAHAIGIHYKGEPRSFYQFAIGIDYVYIKDDNPFTEEVKNSVTGNKLSRESDVTGTAIYGELGLILKDHLVENLTIGVLGGYRYNNISRSIFRCSSCEEQELDNFKSSSYIKPFIEYQITKRIHEQLGYSHYLNDEGFDSSIGLHISFMSL</sequence>
<evidence type="ECO:0000313" key="3">
    <source>
        <dbReference type="Proteomes" id="UP000291338"/>
    </source>
</evidence>
<evidence type="ECO:0000256" key="1">
    <source>
        <dbReference type="SAM" id="SignalP"/>
    </source>
</evidence>
<evidence type="ECO:0000313" key="2">
    <source>
        <dbReference type="EMBL" id="RZQ52721.1"/>
    </source>
</evidence>
<name>A0A4Q7ILU2_9GAMM</name>
<dbReference type="Proteomes" id="UP000291338">
    <property type="component" value="Unassembled WGS sequence"/>
</dbReference>
<accession>A0A4Q7ILU2</accession>
<proteinExistence type="predicted"/>
<gene>
    <name evidence="2" type="ORF">C1E23_13095</name>
</gene>
<organism evidence="2 3">
    <name type="scientific">Pseudoalteromonas phenolica</name>
    <dbReference type="NCBI Taxonomy" id="161398"/>
    <lineage>
        <taxon>Bacteria</taxon>
        <taxon>Pseudomonadati</taxon>
        <taxon>Pseudomonadota</taxon>
        <taxon>Gammaproteobacteria</taxon>
        <taxon>Alteromonadales</taxon>
        <taxon>Pseudoalteromonadaceae</taxon>
        <taxon>Pseudoalteromonas</taxon>
    </lineage>
</organism>
<dbReference type="AlphaFoldDB" id="A0A4Q7ILU2"/>
<protein>
    <recommendedName>
        <fullName evidence="4">Outer membrane protein beta-barrel domain-containing protein</fullName>
    </recommendedName>
</protein>
<reference evidence="2 3" key="1">
    <citation type="submission" date="2018-01" db="EMBL/GenBank/DDBJ databases">
        <title>Co-occurrence of chitin degradation, pigmentation and bioactivity in marine Pseudoalteromonas.</title>
        <authorList>
            <person name="Paulsen S."/>
            <person name="Gram L."/>
            <person name="Machado H."/>
        </authorList>
    </citation>
    <scope>NUCLEOTIDE SEQUENCE [LARGE SCALE GENOMIC DNA]</scope>
    <source>
        <strain evidence="2 3">S3898</strain>
    </source>
</reference>
<evidence type="ECO:0008006" key="4">
    <source>
        <dbReference type="Google" id="ProtNLM"/>
    </source>
</evidence>
<keyword evidence="1" id="KW-0732">Signal</keyword>